<keyword evidence="1" id="KW-0862">Zinc</keyword>
<dbReference type="InterPro" id="IPR036236">
    <property type="entry name" value="Znf_C2H2_sf"/>
</dbReference>
<reference evidence="6 7" key="1">
    <citation type="journal article" date="2016" name="Proc. Natl. Acad. Sci. U.S.A.">
        <title>Lipid metabolic changes in an early divergent fungus govern the establishment of a mutualistic symbiosis with endobacteria.</title>
        <authorList>
            <person name="Lastovetsky O.A."/>
            <person name="Gaspar M.L."/>
            <person name="Mondo S.J."/>
            <person name="LaButti K.M."/>
            <person name="Sandor L."/>
            <person name="Grigoriev I.V."/>
            <person name="Henry S.A."/>
            <person name="Pawlowska T.E."/>
        </authorList>
    </citation>
    <scope>NUCLEOTIDE SEQUENCE [LARGE SCALE GENOMIC DNA]</scope>
    <source>
        <strain evidence="6 7">ATCC 11559</strain>
    </source>
</reference>
<dbReference type="InterPro" id="IPR000467">
    <property type="entry name" value="G_patch_dom"/>
</dbReference>
<feature type="compositionally biased region" description="Basic and acidic residues" evidence="3">
    <location>
        <begin position="310"/>
        <end position="323"/>
    </location>
</feature>
<keyword evidence="2" id="KW-0175">Coiled coil</keyword>
<evidence type="ECO:0000256" key="1">
    <source>
        <dbReference type="PROSITE-ProRule" id="PRU00042"/>
    </source>
</evidence>
<dbReference type="GO" id="GO:0003676">
    <property type="term" value="F:nucleic acid binding"/>
    <property type="evidence" value="ECO:0007669"/>
    <property type="project" value="InterPro"/>
</dbReference>
<dbReference type="PANTHER" id="PTHR47251">
    <property type="entry name" value="FINGER DOMAIN PROTEIN, PUTATIVE (AFU_ORTHOLOGUE AFUA_3G04180)-RELATED"/>
    <property type="match status" value="1"/>
</dbReference>
<keyword evidence="1" id="KW-0863">Zinc-finger</keyword>
<evidence type="ECO:0000259" key="5">
    <source>
        <dbReference type="PROSITE" id="PS50174"/>
    </source>
</evidence>
<evidence type="ECO:0000313" key="7">
    <source>
        <dbReference type="Proteomes" id="UP000242381"/>
    </source>
</evidence>
<feature type="compositionally biased region" description="Low complexity" evidence="3">
    <location>
        <begin position="212"/>
        <end position="224"/>
    </location>
</feature>
<feature type="compositionally biased region" description="Polar residues" evidence="3">
    <location>
        <begin position="234"/>
        <end position="263"/>
    </location>
</feature>
<gene>
    <name evidence="6" type="ORF">BCV71DRAFT_250781</name>
</gene>
<dbReference type="EMBL" id="KV921416">
    <property type="protein sequence ID" value="ORE15641.1"/>
    <property type="molecule type" value="Genomic_DNA"/>
</dbReference>
<dbReference type="Proteomes" id="UP000242381">
    <property type="component" value="Unassembled WGS sequence"/>
</dbReference>
<dbReference type="Pfam" id="PF12874">
    <property type="entry name" value="zf-met"/>
    <property type="match status" value="1"/>
</dbReference>
<dbReference type="GO" id="GO:0008270">
    <property type="term" value="F:zinc ion binding"/>
    <property type="evidence" value="ECO:0007669"/>
    <property type="project" value="UniProtKB-KW"/>
</dbReference>
<dbReference type="InterPro" id="IPR013087">
    <property type="entry name" value="Znf_C2H2_type"/>
</dbReference>
<feature type="region of interest" description="Disordered" evidence="3">
    <location>
        <begin position="163"/>
        <end position="325"/>
    </location>
</feature>
<dbReference type="VEuPathDB" id="FungiDB:BCV72DRAFT_55483"/>
<dbReference type="PROSITE" id="PS50157">
    <property type="entry name" value="ZINC_FINGER_C2H2_2"/>
    <property type="match status" value="1"/>
</dbReference>
<dbReference type="AlphaFoldDB" id="A0A0A1PL52"/>
<dbReference type="OMA" id="DMKENTR"/>
<dbReference type="SMART" id="SM00443">
    <property type="entry name" value="G_patch"/>
    <property type="match status" value="1"/>
</dbReference>
<evidence type="ECO:0000256" key="3">
    <source>
        <dbReference type="SAM" id="MobiDB-lite"/>
    </source>
</evidence>
<feature type="domain" description="C2H2-type" evidence="4">
    <location>
        <begin position="137"/>
        <end position="166"/>
    </location>
</feature>
<name>A0A0A1PL52_RHIZD</name>
<evidence type="ECO:0000259" key="4">
    <source>
        <dbReference type="PROSITE" id="PS50157"/>
    </source>
</evidence>
<dbReference type="Pfam" id="PF01585">
    <property type="entry name" value="G-patch"/>
    <property type="match status" value="1"/>
</dbReference>
<feature type="compositionally biased region" description="Low complexity" evidence="3">
    <location>
        <begin position="277"/>
        <end position="306"/>
    </location>
</feature>
<sequence>MQQDDDLFEQERVSRSAEPTGYIDWQQTTKITMETRIPESNIGYKMMQKMGWIAGSGLGSHSQGRVDPILIEVKDETLGVGKAQELEETHVSSTAKRRALDSEKQLEETEIQRIEREYRAEKKQAIMKELEQVKRMFYCELCDKQYNKISEYEQHLQSYDHHHKKRFKEMKESTRNSELNQSERERRLAREKKREERELKRMQEAIQKKIGTTSTTSTASPISTVQADKGSWTAVPSLTQSGGWTNVPSSTPSGGWTNVSSKSSSERTSDQTSGGWTTVTSISASTSTNINSSNNNNSNNNSLRNSPGIETEKKKENSAEAPKKLAFGLKKTGGFQFGLKKK</sequence>
<proteinExistence type="predicted"/>
<evidence type="ECO:0000313" key="6">
    <source>
        <dbReference type="EMBL" id="ORE15641.1"/>
    </source>
</evidence>
<feature type="compositionally biased region" description="Basic and acidic residues" evidence="3">
    <location>
        <begin position="169"/>
        <end position="207"/>
    </location>
</feature>
<accession>A0A0A1PL52</accession>
<dbReference type="PANTHER" id="PTHR47251:SF1">
    <property type="entry name" value="FINGER DOMAIN PROTEIN, PUTATIVE (AFU_ORTHOLOGUE AFUA_3G04180)-RELATED"/>
    <property type="match status" value="1"/>
</dbReference>
<protein>
    <submittedName>
        <fullName evidence="6">G-patch-domain-containing protein</fullName>
    </submittedName>
</protein>
<organism evidence="6 7">
    <name type="scientific">Rhizopus microsporus</name>
    <dbReference type="NCBI Taxonomy" id="58291"/>
    <lineage>
        <taxon>Eukaryota</taxon>
        <taxon>Fungi</taxon>
        <taxon>Fungi incertae sedis</taxon>
        <taxon>Mucoromycota</taxon>
        <taxon>Mucoromycotina</taxon>
        <taxon>Mucoromycetes</taxon>
        <taxon>Mucorales</taxon>
        <taxon>Mucorineae</taxon>
        <taxon>Rhizopodaceae</taxon>
        <taxon>Rhizopus</taxon>
    </lineage>
</organism>
<feature type="coiled-coil region" evidence="2">
    <location>
        <begin position="97"/>
        <end position="131"/>
    </location>
</feature>
<dbReference type="PROSITE" id="PS00028">
    <property type="entry name" value="ZINC_FINGER_C2H2_1"/>
    <property type="match status" value="1"/>
</dbReference>
<keyword evidence="1" id="KW-0479">Metal-binding</keyword>
<dbReference type="PROSITE" id="PS50174">
    <property type="entry name" value="G_PATCH"/>
    <property type="match status" value="1"/>
</dbReference>
<feature type="domain" description="G-patch" evidence="5">
    <location>
        <begin position="39"/>
        <end position="85"/>
    </location>
</feature>
<dbReference type="SUPFAM" id="SSF57667">
    <property type="entry name" value="beta-beta-alpha zinc fingers"/>
    <property type="match status" value="1"/>
</dbReference>
<feature type="region of interest" description="Disordered" evidence="3">
    <location>
        <begin position="1"/>
        <end position="20"/>
    </location>
</feature>
<evidence type="ECO:0000256" key="2">
    <source>
        <dbReference type="SAM" id="Coils"/>
    </source>
</evidence>